<dbReference type="Gene3D" id="1.20.1690.10">
    <property type="entry name" value="V-type ATP synthase subunit C domain"/>
    <property type="match status" value="2"/>
</dbReference>
<dbReference type="Pfam" id="PF01992">
    <property type="entry name" value="vATP-synt_AC39"/>
    <property type="match status" value="1"/>
</dbReference>
<dbReference type="InterPro" id="IPR044911">
    <property type="entry name" value="V-type_ATPase_csu/dsu_dom_3"/>
</dbReference>
<dbReference type="InterPro" id="IPR050873">
    <property type="entry name" value="V-ATPase_V0D/AC39_subunit"/>
</dbReference>
<dbReference type="PANTHER" id="PTHR38682:SF1">
    <property type="entry name" value="V-TYPE ATP SYNTHASE SUBUNIT C"/>
    <property type="match status" value="1"/>
</dbReference>
<keyword evidence="3" id="KW-0406">Ion transport</keyword>
<name>H0UNC3_9BACT</name>
<dbReference type="Proteomes" id="UP000005730">
    <property type="component" value="Chromosome"/>
</dbReference>
<gene>
    <name evidence="4" type="ORF">TheveDRAFT_1288</name>
</gene>
<keyword evidence="5" id="KW-1185">Reference proteome</keyword>
<evidence type="ECO:0000313" key="4">
    <source>
        <dbReference type="EMBL" id="EHM10408.1"/>
    </source>
</evidence>
<dbReference type="SUPFAM" id="SSF103486">
    <property type="entry name" value="V-type ATP synthase subunit C"/>
    <property type="match status" value="1"/>
</dbReference>
<protein>
    <submittedName>
        <fullName evidence="4">Vacuolar-type H+-ATPase subunit C</fullName>
    </submittedName>
</protein>
<evidence type="ECO:0000256" key="3">
    <source>
        <dbReference type="ARBA" id="ARBA00023065"/>
    </source>
</evidence>
<accession>H0UNC3</accession>
<dbReference type="AlphaFoldDB" id="H0UNC3"/>
<dbReference type="GO" id="GO:0046961">
    <property type="term" value="F:proton-transporting ATPase activity, rotational mechanism"/>
    <property type="evidence" value="ECO:0007669"/>
    <property type="project" value="InterPro"/>
</dbReference>
<dbReference type="HOGENOM" id="CLU_1969511_0_0_0"/>
<dbReference type="STRING" id="926567.TheveDRAFT_1288"/>
<proteinExistence type="inferred from homology"/>
<dbReference type="eggNOG" id="COG1527">
    <property type="taxonomic scope" value="Bacteria"/>
</dbReference>
<dbReference type="InterPro" id="IPR036079">
    <property type="entry name" value="ATPase_csu/dsu_sf"/>
</dbReference>
<dbReference type="InterPro" id="IPR035067">
    <property type="entry name" value="V-type_ATPase_csu/dsu"/>
</dbReference>
<sequence length="363" mass="42042">MITFSANGERLSSGVKAKVMLSNLLSDETMWELLHDDSMEEIAARLKRQEGYREYLLKLPPGEIHRYDLEGELKRIPLLETGQFIARSAGPRARFLTAWGWRKDSENLKSILRHVHTGRKDPGGLKKLYQVPLSKVPYEALLSASNFGEVLSFLRETPYHSPLEEPLRKLQEGETRSLFNAEMALDMTAEGSVARALSKLPPEDREQVKGFLGERWDLFNLYTIYRARFFFQMGPEETMGRLLPHRHKLSAETLRVLCRTPNEKAFSQTVSPTPYGHVFNLRVINDDMGIERNLKRHLLIKATGFLRRQPPSFQSAFFYLYVRELEVEDIITAIEDVRYDYDRRNAAMYLSRPLIARGDSMWQ</sequence>
<dbReference type="InterPro" id="IPR002843">
    <property type="entry name" value="ATPase_V0-cplx_csu/dsu"/>
</dbReference>
<organism evidence="4 5">
    <name type="scientific">Thermanaerovibrio velox DSM 12556</name>
    <dbReference type="NCBI Taxonomy" id="926567"/>
    <lineage>
        <taxon>Bacteria</taxon>
        <taxon>Thermotogati</taxon>
        <taxon>Synergistota</taxon>
        <taxon>Synergistia</taxon>
        <taxon>Synergistales</taxon>
        <taxon>Synergistaceae</taxon>
        <taxon>Thermanaerovibrio</taxon>
    </lineage>
</organism>
<evidence type="ECO:0000256" key="1">
    <source>
        <dbReference type="ARBA" id="ARBA00006709"/>
    </source>
</evidence>
<dbReference type="EMBL" id="CM001377">
    <property type="protein sequence ID" value="EHM10408.1"/>
    <property type="molecule type" value="Genomic_DNA"/>
</dbReference>
<evidence type="ECO:0000256" key="2">
    <source>
        <dbReference type="ARBA" id="ARBA00022448"/>
    </source>
</evidence>
<dbReference type="PANTHER" id="PTHR38682">
    <property type="entry name" value="V-TYPE ATP SYNTHASE SUBUNIT C"/>
    <property type="match status" value="1"/>
</dbReference>
<dbReference type="Gene3D" id="1.10.132.50">
    <property type="entry name" value="ATP synthase (C/AC39) subunit, domain 3"/>
    <property type="match status" value="1"/>
</dbReference>
<evidence type="ECO:0000313" key="5">
    <source>
        <dbReference type="Proteomes" id="UP000005730"/>
    </source>
</evidence>
<comment type="similarity">
    <text evidence="1">Belongs to the V-ATPase V0D/AC39 subunit family.</text>
</comment>
<keyword evidence="2" id="KW-0813">Transport</keyword>
<reference evidence="4 5" key="1">
    <citation type="submission" date="2011-10" db="EMBL/GenBank/DDBJ databases">
        <title>The Noncontiguous Finished genome of Thermanaerovibrio velox DSM 12556.</title>
        <authorList>
            <consortium name="US DOE Joint Genome Institute (JGI-PGF)"/>
            <person name="Lucas S."/>
            <person name="Copeland A."/>
            <person name="Lapidus A."/>
            <person name="Glavina del Rio T."/>
            <person name="Dalin E."/>
            <person name="Tice H."/>
            <person name="Bruce D."/>
            <person name="Goodwin L."/>
            <person name="Pitluck S."/>
            <person name="Peters L."/>
            <person name="Mikhailova N."/>
            <person name="Teshima H."/>
            <person name="Kyrpides N."/>
            <person name="Mavromatis K."/>
            <person name="Ivanova N."/>
            <person name="Markowitz V."/>
            <person name="Cheng J.-F."/>
            <person name="Hugenholtz P."/>
            <person name="Woyke T."/>
            <person name="Wu D."/>
            <person name="Spring S."/>
            <person name="Brambilla E.-M."/>
            <person name="Klenk H.-P."/>
            <person name="Eisen J.A."/>
        </authorList>
    </citation>
    <scope>NUCLEOTIDE SEQUENCE [LARGE SCALE GENOMIC DNA]</scope>
    <source>
        <strain evidence="4 5">DSM 12556</strain>
    </source>
</reference>